<dbReference type="EMBL" id="MU006238">
    <property type="protein sequence ID" value="KAF2821243.1"/>
    <property type="molecule type" value="Genomic_DNA"/>
</dbReference>
<gene>
    <name evidence="2" type="ORF">CC86DRAFT_111299</name>
</gene>
<dbReference type="InterPro" id="IPR000073">
    <property type="entry name" value="AB_hydrolase_1"/>
</dbReference>
<accession>A0A6A6ZKF4</accession>
<keyword evidence="2" id="KW-0378">Hydrolase</keyword>
<dbReference type="SUPFAM" id="SSF53474">
    <property type="entry name" value="alpha/beta-Hydrolases"/>
    <property type="match status" value="1"/>
</dbReference>
<organism evidence="2 3">
    <name type="scientific">Ophiobolus disseminans</name>
    <dbReference type="NCBI Taxonomy" id="1469910"/>
    <lineage>
        <taxon>Eukaryota</taxon>
        <taxon>Fungi</taxon>
        <taxon>Dikarya</taxon>
        <taxon>Ascomycota</taxon>
        <taxon>Pezizomycotina</taxon>
        <taxon>Dothideomycetes</taxon>
        <taxon>Pleosporomycetidae</taxon>
        <taxon>Pleosporales</taxon>
        <taxon>Pleosporineae</taxon>
        <taxon>Phaeosphaeriaceae</taxon>
        <taxon>Ophiobolus</taxon>
    </lineage>
</organism>
<dbReference type="Gene3D" id="3.40.50.1820">
    <property type="entry name" value="alpha/beta hydrolase"/>
    <property type="match status" value="1"/>
</dbReference>
<dbReference type="InterPro" id="IPR029058">
    <property type="entry name" value="AB_hydrolase_fold"/>
</dbReference>
<evidence type="ECO:0000313" key="3">
    <source>
        <dbReference type="Proteomes" id="UP000799424"/>
    </source>
</evidence>
<dbReference type="PANTHER" id="PTHR37017:SF11">
    <property type="entry name" value="ESTERASE_LIPASE_THIOESTERASE DOMAIN-CONTAINING PROTEIN"/>
    <property type="match status" value="1"/>
</dbReference>
<dbReference type="OrthoDB" id="1263307at2759"/>
<dbReference type="Proteomes" id="UP000799424">
    <property type="component" value="Unassembled WGS sequence"/>
</dbReference>
<dbReference type="InterPro" id="IPR052897">
    <property type="entry name" value="Sec-Metab_Biosynth_Hydrolase"/>
</dbReference>
<sequence length="255" mass="27712">MSKPIFVLLHGAWHTPRCWDKLVAELDKASYESVAPALPSSGSVPPTPDWSADVDLIRGTVSDLVEKGRDVIVVMHSFSGMTGGTALDGLDKDSRGSKELKGGVVRLIYVVAFLVPEGFQHSPHGTRDNMVSEMKTDLEAGIITVEQEDVKGMFYQDLDDNTVAELTKDLQPQSFGAFWSTTTHAAWRHIPTTYIICNADKPSTVMAAQYLVDTAKASTSHKIDNVIKVDAGHSPFISKPQWTASTLIEEAGKGV</sequence>
<proteinExistence type="predicted"/>
<protein>
    <submittedName>
        <fullName evidence="2">Alpha/beta-hydrolase</fullName>
    </submittedName>
</protein>
<dbReference type="Pfam" id="PF12697">
    <property type="entry name" value="Abhydrolase_6"/>
    <property type="match status" value="1"/>
</dbReference>
<evidence type="ECO:0000259" key="1">
    <source>
        <dbReference type="Pfam" id="PF12697"/>
    </source>
</evidence>
<reference evidence="2" key="1">
    <citation type="journal article" date="2020" name="Stud. Mycol.">
        <title>101 Dothideomycetes genomes: a test case for predicting lifestyles and emergence of pathogens.</title>
        <authorList>
            <person name="Haridas S."/>
            <person name="Albert R."/>
            <person name="Binder M."/>
            <person name="Bloem J."/>
            <person name="Labutti K."/>
            <person name="Salamov A."/>
            <person name="Andreopoulos B."/>
            <person name="Baker S."/>
            <person name="Barry K."/>
            <person name="Bills G."/>
            <person name="Bluhm B."/>
            <person name="Cannon C."/>
            <person name="Castanera R."/>
            <person name="Culley D."/>
            <person name="Daum C."/>
            <person name="Ezra D."/>
            <person name="Gonzalez J."/>
            <person name="Henrissat B."/>
            <person name="Kuo A."/>
            <person name="Liang C."/>
            <person name="Lipzen A."/>
            <person name="Lutzoni F."/>
            <person name="Magnuson J."/>
            <person name="Mondo S."/>
            <person name="Nolan M."/>
            <person name="Ohm R."/>
            <person name="Pangilinan J."/>
            <person name="Park H.-J."/>
            <person name="Ramirez L."/>
            <person name="Alfaro M."/>
            <person name="Sun H."/>
            <person name="Tritt A."/>
            <person name="Yoshinaga Y."/>
            <person name="Zwiers L.-H."/>
            <person name="Turgeon B."/>
            <person name="Goodwin S."/>
            <person name="Spatafora J."/>
            <person name="Crous P."/>
            <person name="Grigoriev I."/>
        </authorList>
    </citation>
    <scope>NUCLEOTIDE SEQUENCE</scope>
    <source>
        <strain evidence="2">CBS 113818</strain>
    </source>
</reference>
<dbReference type="AlphaFoldDB" id="A0A6A6ZKF4"/>
<evidence type="ECO:0000313" key="2">
    <source>
        <dbReference type="EMBL" id="KAF2821243.1"/>
    </source>
</evidence>
<keyword evidence="3" id="KW-1185">Reference proteome</keyword>
<dbReference type="PANTHER" id="PTHR37017">
    <property type="entry name" value="AB HYDROLASE-1 DOMAIN-CONTAINING PROTEIN-RELATED"/>
    <property type="match status" value="1"/>
</dbReference>
<name>A0A6A6ZKF4_9PLEO</name>
<feature type="domain" description="AB hydrolase-1" evidence="1">
    <location>
        <begin position="6"/>
        <end position="245"/>
    </location>
</feature>
<dbReference type="GO" id="GO:0016787">
    <property type="term" value="F:hydrolase activity"/>
    <property type="evidence" value="ECO:0007669"/>
    <property type="project" value="UniProtKB-KW"/>
</dbReference>